<dbReference type="InterPro" id="IPR004516">
    <property type="entry name" value="HisRS/HisZ"/>
</dbReference>
<keyword evidence="8" id="KW-0028">Amino-acid biosynthesis</keyword>
<dbReference type="GO" id="GO:0006427">
    <property type="term" value="P:histidyl-tRNA aminoacylation"/>
    <property type="evidence" value="ECO:0007669"/>
    <property type="project" value="TreeGrafter"/>
</dbReference>
<dbReference type="AlphaFoldDB" id="V9TRY8"/>
<dbReference type="PIRSF" id="PIRSF001549">
    <property type="entry name" value="His-tRNA_synth"/>
    <property type="match status" value="1"/>
</dbReference>
<dbReference type="PANTHER" id="PTHR43707">
    <property type="entry name" value="HISTIDYL-TRNA SYNTHETASE"/>
    <property type="match status" value="1"/>
</dbReference>
<evidence type="ECO:0000259" key="10">
    <source>
        <dbReference type="Pfam" id="PF13393"/>
    </source>
</evidence>
<dbReference type="HAMAP" id="MF_00125">
    <property type="entry name" value="HisZ"/>
    <property type="match status" value="1"/>
</dbReference>
<feature type="binding site" evidence="9">
    <location>
        <position position="137"/>
    </location>
    <ligand>
        <name>L-histidine</name>
        <dbReference type="ChEBI" id="CHEBI:57595"/>
    </ligand>
</feature>
<dbReference type="GO" id="GO:0005737">
    <property type="term" value="C:cytoplasm"/>
    <property type="evidence" value="ECO:0007669"/>
    <property type="project" value="UniProtKB-SubCell"/>
</dbReference>
<evidence type="ECO:0000256" key="2">
    <source>
        <dbReference type="ARBA" id="ARBA00004667"/>
    </source>
</evidence>
<dbReference type="EMBL" id="CP006745">
    <property type="protein sequence ID" value="AHC73331.1"/>
    <property type="molecule type" value="Genomic_DNA"/>
</dbReference>
<dbReference type="InterPro" id="IPR045864">
    <property type="entry name" value="aa-tRNA-synth_II/BPL/LPL"/>
</dbReference>
<comment type="subunit">
    <text evidence="4 8">Heteromultimer composed of HisG and HisZ subunits.</text>
</comment>
<comment type="similarity">
    <text evidence="3 8">Belongs to the class-II aminoacyl-tRNA synthetase family. HisZ subfamily.</text>
</comment>
<gene>
    <name evidence="8 11" type="primary">hisZ</name>
    <name evidence="11" type="ORF">P856_90</name>
</gene>
<protein>
    <recommendedName>
        <fullName evidence="5 8">ATP phosphoribosyltransferase regulatory subunit</fullName>
    </recommendedName>
</protein>
<dbReference type="GO" id="GO:0000105">
    <property type="term" value="P:L-histidine biosynthetic process"/>
    <property type="evidence" value="ECO:0007669"/>
    <property type="project" value="UniProtKB-UniRule"/>
</dbReference>
<evidence type="ECO:0000256" key="3">
    <source>
        <dbReference type="ARBA" id="ARBA00005539"/>
    </source>
</evidence>
<dbReference type="GO" id="GO:0016757">
    <property type="term" value="F:glycosyltransferase activity"/>
    <property type="evidence" value="ECO:0007669"/>
    <property type="project" value="UniProtKB-KW"/>
</dbReference>
<comment type="function">
    <text evidence="7 8">Required for the first step of histidine biosynthesis. May allow the feedback regulation of ATP phosphoribosyltransferase activity by histidine.</text>
</comment>
<feature type="binding site" evidence="9">
    <location>
        <begin position="89"/>
        <end position="91"/>
    </location>
    <ligand>
        <name>L-histidine</name>
        <dbReference type="ChEBI" id="CHEBI:57595"/>
    </ligand>
</feature>
<evidence type="ECO:0000256" key="9">
    <source>
        <dbReference type="PIRSR" id="PIRSR001549-1"/>
    </source>
</evidence>
<evidence type="ECO:0000256" key="1">
    <source>
        <dbReference type="ARBA" id="ARBA00004496"/>
    </source>
</evidence>
<dbReference type="STRING" id="1401328.P856_90"/>
<dbReference type="InterPro" id="IPR041715">
    <property type="entry name" value="HisRS-like_core"/>
</dbReference>
<keyword evidence="11" id="KW-0808">Transferase</keyword>
<keyword evidence="12" id="KW-1185">Reference proteome</keyword>
<dbReference type="Pfam" id="PF13393">
    <property type="entry name" value="tRNA-synt_His"/>
    <property type="match status" value="1"/>
</dbReference>
<dbReference type="eggNOG" id="COG3705">
    <property type="taxonomic scope" value="Bacteria"/>
</dbReference>
<evidence type="ECO:0000256" key="5">
    <source>
        <dbReference type="ARBA" id="ARBA00020397"/>
    </source>
</evidence>
<evidence type="ECO:0000256" key="7">
    <source>
        <dbReference type="ARBA" id="ARBA00025246"/>
    </source>
</evidence>
<evidence type="ECO:0000256" key="8">
    <source>
        <dbReference type="HAMAP-Rule" id="MF_00125"/>
    </source>
</evidence>
<name>V9TRY8_9PROT</name>
<reference evidence="11 12" key="1">
    <citation type="journal article" date="2013" name="PLoS ONE">
        <title>Bacterial endosymbiosis in a chordate host: long-term co-evolution and conservation of secondary metabolism.</title>
        <authorList>
            <person name="Kwan J.C."/>
            <person name="Schmidt E.W."/>
        </authorList>
    </citation>
    <scope>NUCLEOTIDE SEQUENCE [LARGE SCALE GENOMIC DNA]</scope>
    <source>
        <strain evidence="12">faulkneri L5</strain>
    </source>
</reference>
<accession>V9TRY8</accession>
<comment type="subcellular location">
    <subcellularLocation>
        <location evidence="1 8">Cytoplasm</location>
    </subcellularLocation>
</comment>
<evidence type="ECO:0000313" key="11">
    <source>
        <dbReference type="EMBL" id="AHC73331.1"/>
    </source>
</evidence>
<organism evidence="11 12">
    <name type="scientific">Candidatus Endolissoclinum faulkneri L5</name>
    <dbReference type="NCBI Taxonomy" id="1401328"/>
    <lineage>
        <taxon>Bacteria</taxon>
        <taxon>Pseudomonadati</taxon>
        <taxon>Pseudomonadota</taxon>
        <taxon>Alphaproteobacteria</taxon>
        <taxon>Rhodospirillales</taxon>
        <taxon>Rhodospirillaceae</taxon>
        <taxon>Candidatus Endolissoclinum</taxon>
    </lineage>
</organism>
<dbReference type="UniPathway" id="UPA00031">
    <property type="reaction ID" value="UER00006"/>
</dbReference>
<keyword evidence="11" id="KW-0328">Glycosyltransferase</keyword>
<dbReference type="RefSeq" id="WP_025300217.1">
    <property type="nucleotide sequence ID" value="NZ_CP006745.1"/>
</dbReference>
<evidence type="ECO:0000256" key="6">
    <source>
        <dbReference type="ARBA" id="ARBA00022490"/>
    </source>
</evidence>
<comment type="miscellaneous">
    <text evidence="8">This function is generally fulfilled by the C-terminal part of HisG, which is missing in some bacteria such as this one.</text>
</comment>
<comment type="pathway">
    <text evidence="2 8">Amino-acid biosynthesis; L-histidine biosynthesis; L-histidine from 5-phospho-alpha-D-ribose 1-diphosphate: step 1/9.</text>
</comment>
<feature type="binding site" evidence="9">
    <location>
        <position position="133"/>
    </location>
    <ligand>
        <name>L-histidine</name>
        <dbReference type="ChEBI" id="CHEBI:57595"/>
    </ligand>
</feature>
<dbReference type="SUPFAM" id="SSF55681">
    <property type="entry name" value="Class II aaRS and biotin synthetases"/>
    <property type="match status" value="1"/>
</dbReference>
<dbReference type="Proteomes" id="UP000018700">
    <property type="component" value="Chromosome"/>
</dbReference>
<dbReference type="PANTHER" id="PTHR43707:SF1">
    <property type="entry name" value="HISTIDINE--TRNA LIGASE, MITOCHONDRIAL-RELATED"/>
    <property type="match status" value="1"/>
</dbReference>
<dbReference type="PATRIC" id="fig|1401328.3.peg.84"/>
<evidence type="ECO:0000256" key="4">
    <source>
        <dbReference type="ARBA" id="ARBA00011496"/>
    </source>
</evidence>
<dbReference type="HOGENOM" id="CLU_025113_0_1_5"/>
<dbReference type="Gene3D" id="3.30.930.10">
    <property type="entry name" value="Bira Bifunctional Protein, Domain 2"/>
    <property type="match status" value="1"/>
</dbReference>
<feature type="binding site" evidence="9">
    <location>
        <position position="273"/>
    </location>
    <ligand>
        <name>L-histidine</name>
        <dbReference type="ChEBI" id="CHEBI:57595"/>
    </ligand>
</feature>
<sequence>MNHGPIINPEKITTLPIGFRDILASRADAEAKMINVMMSIAISHGYIRVKPTLIEFENTLLKGPGAATSEKVFRLIDPISQRVIGLRADMTTQAARIASTTMIDAPRPVRLCYAGGVLHTTTNQLNPERELVQVGAEMIGNSTADADAEVILLAIELLRTVGVKWISVDIMIPALVPLLLADMQLPAEIFSVIRQAINQKDVATLKKLANSKSSILVGLLKIFGPYAEAMQDLEELDLPDKARDFLVRPAEVIKLITNFEPNLSVTVDPAESRGFEYHTGIAFSLFTRGGKNEIGRGGRYQSDEDPKSTATGFTIYLERVLQILPEDKQKPAVYIPYGTPHEQSKALRMRGQITVAGLTPVVDNYAEAKRMGCRSILLNGQTVALS</sequence>
<feature type="domain" description="Class II Histidinyl-tRNA synthetase (HisRS)-like catalytic core" evidence="10">
    <location>
        <begin position="18"/>
        <end position="320"/>
    </location>
</feature>
<dbReference type="KEGG" id="efk:P856_90"/>
<dbReference type="GO" id="GO:0004821">
    <property type="term" value="F:histidine-tRNA ligase activity"/>
    <property type="evidence" value="ECO:0007669"/>
    <property type="project" value="TreeGrafter"/>
</dbReference>
<evidence type="ECO:0000313" key="12">
    <source>
        <dbReference type="Proteomes" id="UP000018700"/>
    </source>
</evidence>
<dbReference type="OrthoDB" id="9769617at2"/>
<proteinExistence type="inferred from homology"/>
<dbReference type="InterPro" id="IPR004517">
    <property type="entry name" value="HisZ"/>
</dbReference>
<keyword evidence="6 8" id="KW-0963">Cytoplasm</keyword>
<keyword evidence="8" id="KW-0368">Histidine biosynthesis</keyword>